<dbReference type="EMBL" id="CP132303">
    <property type="protein sequence ID" value="WLR99993.1"/>
    <property type="molecule type" value="Genomic_DNA"/>
</dbReference>
<dbReference type="AlphaFoldDB" id="A0AA50H7Z1"/>
<evidence type="ECO:0000313" key="2">
    <source>
        <dbReference type="Proteomes" id="UP001234585"/>
    </source>
</evidence>
<keyword evidence="2" id="KW-1185">Reference proteome</keyword>
<reference evidence="1 2" key="1">
    <citation type="submission" date="2023-08" db="EMBL/GenBank/DDBJ databases">
        <title>Pathogen: clinical or host-associated sample.</title>
        <authorList>
            <person name="Hergert J."/>
            <person name="Casey R."/>
            <person name="Wagner J."/>
            <person name="Young E.L."/>
            <person name="Oakeson K.F."/>
        </authorList>
    </citation>
    <scope>NUCLEOTIDE SEQUENCE [LARGE SCALE GENOMIC DNA]</scope>
    <source>
        <strain evidence="1 2">1760953</strain>
        <plasmid evidence="1 2">unnamed1</plasmid>
    </source>
</reference>
<protein>
    <submittedName>
        <fullName evidence="1">Transporter substrate-binding domain-containing protein</fullName>
    </submittedName>
</protein>
<dbReference type="Gene3D" id="3.40.190.10">
    <property type="entry name" value="Periplasmic binding protein-like II"/>
    <property type="match status" value="2"/>
</dbReference>
<proteinExistence type="predicted"/>
<name>A0AA50H7Z1_9HYPH</name>
<dbReference type="Proteomes" id="UP001234585">
    <property type="component" value="Plasmid unnamed1"/>
</dbReference>
<dbReference type="RefSeq" id="WP_306039392.1">
    <property type="nucleotide sequence ID" value="NZ_CP132303.1"/>
</dbReference>
<accession>A0AA50H7Z1</accession>
<gene>
    <name evidence="1" type="ORF">Q9313_18070</name>
</gene>
<keyword evidence="1" id="KW-0614">Plasmid</keyword>
<sequence>MLRYDDDAATIQALLSGQVDAIGGNIFYINKLEQSSPDNYENKIELTSLYIGACTRLGEKEINASVNAFLDTVKANGKLADLYRKWMLQDLPTFPDSVPDVPFTVE</sequence>
<organism evidence="1 2">
    <name type="scientific">Shinella sumterensis</name>
    <dbReference type="NCBI Taxonomy" id="1967501"/>
    <lineage>
        <taxon>Bacteria</taxon>
        <taxon>Pseudomonadati</taxon>
        <taxon>Pseudomonadota</taxon>
        <taxon>Alphaproteobacteria</taxon>
        <taxon>Hyphomicrobiales</taxon>
        <taxon>Rhizobiaceae</taxon>
        <taxon>Shinella</taxon>
    </lineage>
</organism>
<dbReference type="SUPFAM" id="SSF53850">
    <property type="entry name" value="Periplasmic binding protein-like II"/>
    <property type="match status" value="1"/>
</dbReference>
<geneLocation type="plasmid" evidence="1 2">
    <name>unnamed1</name>
</geneLocation>
<evidence type="ECO:0000313" key="1">
    <source>
        <dbReference type="EMBL" id="WLR99993.1"/>
    </source>
</evidence>